<evidence type="ECO:0000256" key="1">
    <source>
        <dbReference type="ARBA" id="ARBA00005695"/>
    </source>
</evidence>
<dbReference type="OrthoDB" id="9796817at2"/>
<dbReference type="AlphaFoldDB" id="A0A0D5NJQ7"/>
<dbReference type="Proteomes" id="UP000032633">
    <property type="component" value="Chromosome"/>
</dbReference>
<dbReference type="HOGENOM" id="CLU_017028_7_4_9"/>
<proteinExistence type="inferred from homology"/>
<comment type="similarity">
    <text evidence="1">Belongs to the bacterial solute-binding protein 5 family.</text>
</comment>
<dbReference type="Pfam" id="PF00496">
    <property type="entry name" value="SBP_bac_5"/>
    <property type="match status" value="1"/>
</dbReference>
<dbReference type="GO" id="GO:0042597">
    <property type="term" value="C:periplasmic space"/>
    <property type="evidence" value="ECO:0007669"/>
    <property type="project" value="UniProtKB-ARBA"/>
</dbReference>
<evidence type="ECO:0000256" key="2">
    <source>
        <dbReference type="ARBA" id="ARBA00022448"/>
    </source>
</evidence>
<protein>
    <recommendedName>
        <fullName evidence="4">Solute-binding protein family 5 domain-containing protein</fullName>
    </recommendedName>
</protein>
<dbReference type="STRING" id="1126833.VN24_13175"/>
<evidence type="ECO:0000313" key="5">
    <source>
        <dbReference type="EMBL" id="AJY75350.1"/>
    </source>
</evidence>
<keyword evidence="2" id="KW-0813">Transport</keyword>
<dbReference type="PATRIC" id="fig|1126833.4.peg.2871"/>
<reference evidence="6" key="2">
    <citation type="submission" date="2015-03" db="EMBL/GenBank/DDBJ databases">
        <title>Genome sequence of Paenibacillus beijingensis strain DSM 24997T.</title>
        <authorList>
            <person name="Kwak Y."/>
            <person name="Shin J.-H."/>
        </authorList>
    </citation>
    <scope>NUCLEOTIDE SEQUENCE [LARGE SCALE GENOMIC DNA]</scope>
    <source>
        <strain evidence="6">DSM 24997</strain>
    </source>
</reference>
<accession>A0A0D5NJQ7</accession>
<dbReference type="InterPro" id="IPR000914">
    <property type="entry name" value="SBP_5_dom"/>
</dbReference>
<dbReference type="PANTHER" id="PTHR30290:SF9">
    <property type="entry name" value="OLIGOPEPTIDE-BINDING PROTEIN APPA"/>
    <property type="match status" value="1"/>
</dbReference>
<dbReference type="KEGG" id="pbj:VN24_13175"/>
<dbReference type="InterPro" id="IPR039424">
    <property type="entry name" value="SBP_5"/>
</dbReference>
<evidence type="ECO:0000313" key="6">
    <source>
        <dbReference type="Proteomes" id="UP000032633"/>
    </source>
</evidence>
<sequence length="482" mass="54950">MAKDNVLVIAQGTDASTLDPYAHSEVTTGNILLQIYEPLLRRNVAMELEPWLAESWEVVTDTCVEFKLRRGVAFHHGEPFDANAVKFSLERMSDPNREPKFPPYGRFSSIDHVDIIDLYTVRVHTRRIDPNLLAALTGLQIIPPQYFAEIGEQSFAAKPSGTGPYRFVEWQREQGIVKMTANEQYWRGVCDARELTFVAVPEGADRIRGLLDGTIDLAANFPPSERRKVEAAGCSVVGTPSIGVMYIGINTHHEILKNQKVRQAIAHGINARELIDEELDGAGYLLSGPIYPQAFGVDPDLPPIAYDVEKAKQLLVEAGYPDGVDIKLEVPDGRFTQDKEVCLRVAKQLEKIGVRLNVDIQPWGPYIARFRNHEYDQMYYVGWGNTMFDPDDIYRNAYISPNPWNPTDYHHEEMAQLTMEASGILDQERRRELYEKACLIFREELPWIPLFQCHDMYGLSAEWRWQARMDETIYVCDVKKAN</sequence>
<dbReference type="PANTHER" id="PTHR30290">
    <property type="entry name" value="PERIPLASMIC BINDING COMPONENT OF ABC TRANSPORTER"/>
    <property type="match status" value="1"/>
</dbReference>
<evidence type="ECO:0000259" key="4">
    <source>
        <dbReference type="Pfam" id="PF00496"/>
    </source>
</evidence>
<dbReference type="GO" id="GO:0043190">
    <property type="term" value="C:ATP-binding cassette (ABC) transporter complex"/>
    <property type="evidence" value="ECO:0007669"/>
    <property type="project" value="InterPro"/>
</dbReference>
<name>A0A0D5NJQ7_9BACL</name>
<keyword evidence="6" id="KW-1185">Reference proteome</keyword>
<organism evidence="5 6">
    <name type="scientific">Paenibacillus beijingensis</name>
    <dbReference type="NCBI Taxonomy" id="1126833"/>
    <lineage>
        <taxon>Bacteria</taxon>
        <taxon>Bacillati</taxon>
        <taxon>Bacillota</taxon>
        <taxon>Bacilli</taxon>
        <taxon>Bacillales</taxon>
        <taxon>Paenibacillaceae</taxon>
        <taxon>Paenibacillus</taxon>
    </lineage>
</organism>
<keyword evidence="3" id="KW-0732">Signal</keyword>
<dbReference type="SUPFAM" id="SSF53850">
    <property type="entry name" value="Periplasmic binding protein-like II"/>
    <property type="match status" value="1"/>
</dbReference>
<feature type="domain" description="Solute-binding protein family 5" evidence="4">
    <location>
        <begin position="47"/>
        <end position="400"/>
    </location>
</feature>
<dbReference type="Gene3D" id="3.10.105.10">
    <property type="entry name" value="Dipeptide-binding Protein, Domain 3"/>
    <property type="match status" value="1"/>
</dbReference>
<dbReference type="RefSeq" id="WP_045670779.1">
    <property type="nucleotide sequence ID" value="NZ_CP011058.1"/>
</dbReference>
<dbReference type="EMBL" id="CP011058">
    <property type="protein sequence ID" value="AJY75350.1"/>
    <property type="molecule type" value="Genomic_DNA"/>
</dbReference>
<dbReference type="InterPro" id="IPR030678">
    <property type="entry name" value="Peptide/Ni-bd"/>
</dbReference>
<dbReference type="Gene3D" id="3.40.190.10">
    <property type="entry name" value="Periplasmic binding protein-like II"/>
    <property type="match status" value="1"/>
</dbReference>
<gene>
    <name evidence="5" type="ORF">VN24_13175</name>
</gene>
<dbReference type="GO" id="GO:1904680">
    <property type="term" value="F:peptide transmembrane transporter activity"/>
    <property type="evidence" value="ECO:0007669"/>
    <property type="project" value="TreeGrafter"/>
</dbReference>
<evidence type="ECO:0000256" key="3">
    <source>
        <dbReference type="ARBA" id="ARBA00022729"/>
    </source>
</evidence>
<dbReference type="PIRSF" id="PIRSF002741">
    <property type="entry name" value="MppA"/>
    <property type="match status" value="1"/>
</dbReference>
<dbReference type="Gene3D" id="3.90.76.10">
    <property type="entry name" value="Dipeptide-binding Protein, Domain 1"/>
    <property type="match status" value="1"/>
</dbReference>
<dbReference type="GO" id="GO:0015833">
    <property type="term" value="P:peptide transport"/>
    <property type="evidence" value="ECO:0007669"/>
    <property type="project" value="TreeGrafter"/>
</dbReference>
<reference evidence="5 6" key="1">
    <citation type="journal article" date="2015" name="J. Biotechnol.">
        <title>Complete genome sequence of Paenibacillus beijingensis 7188(T) (=DSM 24997(T)), a novel rhizobacterium from jujube garden soil.</title>
        <authorList>
            <person name="Kwak Y."/>
            <person name="Shin J.H."/>
        </authorList>
    </citation>
    <scope>NUCLEOTIDE SEQUENCE [LARGE SCALE GENOMIC DNA]</scope>
    <source>
        <strain evidence="5 6">DSM 24997</strain>
    </source>
</reference>